<reference evidence="3 4" key="1">
    <citation type="submission" date="2019-06" db="EMBL/GenBank/DDBJ databases">
        <title>Sequencing the genomes of 1000 actinobacteria strains.</title>
        <authorList>
            <person name="Klenk H.-P."/>
        </authorList>
    </citation>
    <scope>NUCLEOTIDE SEQUENCE [LARGE SCALE GENOMIC DNA]</scope>
    <source>
        <strain evidence="3 4">DSM 45679</strain>
    </source>
</reference>
<name>A0A542DJU4_AMYCI</name>
<feature type="region of interest" description="Disordered" evidence="1">
    <location>
        <begin position="1"/>
        <end position="29"/>
    </location>
</feature>
<comment type="caution">
    <text evidence="3">The sequence shown here is derived from an EMBL/GenBank/DDBJ whole genome shotgun (WGS) entry which is preliminary data.</text>
</comment>
<feature type="transmembrane region" description="Helical" evidence="2">
    <location>
        <begin position="40"/>
        <end position="62"/>
    </location>
</feature>
<evidence type="ECO:0000313" key="3">
    <source>
        <dbReference type="EMBL" id="TQJ03367.1"/>
    </source>
</evidence>
<keyword evidence="2" id="KW-1133">Transmembrane helix</keyword>
<evidence type="ECO:0000313" key="4">
    <source>
        <dbReference type="Proteomes" id="UP000320876"/>
    </source>
</evidence>
<evidence type="ECO:0000256" key="2">
    <source>
        <dbReference type="SAM" id="Phobius"/>
    </source>
</evidence>
<dbReference type="RefSeq" id="WP_141999052.1">
    <property type="nucleotide sequence ID" value="NZ_VFML01000001.1"/>
</dbReference>
<protein>
    <submittedName>
        <fullName evidence="3">Uncharacterized protein</fullName>
    </submittedName>
</protein>
<sequence length="86" mass="9081">MTESTSAGEARRPDPAGEPETVRQGMLRPLDRAMDGTGRALRLIVLVYPLLLLPAAVAVLVLRARQVSAHPPPLRSSSAGRRAGSA</sequence>
<organism evidence="3 4">
    <name type="scientific">Amycolatopsis cihanbeyliensis</name>
    <dbReference type="NCBI Taxonomy" id="1128664"/>
    <lineage>
        <taxon>Bacteria</taxon>
        <taxon>Bacillati</taxon>
        <taxon>Actinomycetota</taxon>
        <taxon>Actinomycetes</taxon>
        <taxon>Pseudonocardiales</taxon>
        <taxon>Pseudonocardiaceae</taxon>
        <taxon>Amycolatopsis</taxon>
    </lineage>
</organism>
<keyword evidence="2" id="KW-0472">Membrane</keyword>
<dbReference type="EMBL" id="VFML01000001">
    <property type="protein sequence ID" value="TQJ03367.1"/>
    <property type="molecule type" value="Genomic_DNA"/>
</dbReference>
<proteinExistence type="predicted"/>
<keyword evidence="4" id="KW-1185">Reference proteome</keyword>
<keyword evidence="2" id="KW-0812">Transmembrane</keyword>
<dbReference type="Proteomes" id="UP000320876">
    <property type="component" value="Unassembled WGS sequence"/>
</dbReference>
<dbReference type="AlphaFoldDB" id="A0A542DJU4"/>
<gene>
    <name evidence="3" type="ORF">FB471_3123</name>
</gene>
<accession>A0A542DJU4</accession>
<evidence type="ECO:0000256" key="1">
    <source>
        <dbReference type="SAM" id="MobiDB-lite"/>
    </source>
</evidence>